<dbReference type="GO" id="GO:0008168">
    <property type="term" value="F:methyltransferase activity"/>
    <property type="evidence" value="ECO:0007669"/>
    <property type="project" value="UniProtKB-KW"/>
</dbReference>
<keyword evidence="2" id="KW-0489">Methyltransferase</keyword>
<accession>A0A0N9UU03</accession>
<proteinExistence type="predicted"/>
<dbReference type="EMBL" id="CP012700">
    <property type="protein sequence ID" value="ALH80257.1"/>
    <property type="molecule type" value="Genomic_DNA"/>
</dbReference>
<dbReference type="PANTHER" id="PTHR43591:SF24">
    <property type="entry name" value="2-METHOXY-6-POLYPRENYL-1,4-BENZOQUINOL METHYLASE, MITOCHONDRIAL"/>
    <property type="match status" value="1"/>
</dbReference>
<organism evidence="2 3">
    <name type="scientific">Sphingopyxis macrogoltabida</name>
    <name type="common">Sphingomonas macrogoltabidus</name>
    <dbReference type="NCBI Taxonomy" id="33050"/>
    <lineage>
        <taxon>Bacteria</taxon>
        <taxon>Pseudomonadati</taxon>
        <taxon>Pseudomonadota</taxon>
        <taxon>Alphaproteobacteria</taxon>
        <taxon>Sphingomonadales</taxon>
        <taxon>Sphingomonadaceae</taxon>
        <taxon>Sphingopyxis</taxon>
    </lineage>
</organism>
<dbReference type="Proteomes" id="UP000058074">
    <property type="component" value="Chromosome"/>
</dbReference>
<name>A0A0N9UU03_SPHMC</name>
<protein>
    <submittedName>
        <fullName evidence="2">Methyltransferase</fullName>
    </submittedName>
</protein>
<dbReference type="GO" id="GO:0032259">
    <property type="term" value="P:methylation"/>
    <property type="evidence" value="ECO:0007669"/>
    <property type="project" value="UniProtKB-KW"/>
</dbReference>
<dbReference type="CDD" id="cd02440">
    <property type="entry name" value="AdoMet_MTases"/>
    <property type="match status" value="1"/>
</dbReference>
<gene>
    <name evidence="2" type="ORF">AN936_07705</name>
</gene>
<dbReference type="AlphaFoldDB" id="A0A0N9UU03"/>
<evidence type="ECO:0000259" key="1">
    <source>
        <dbReference type="Pfam" id="PF13649"/>
    </source>
</evidence>
<dbReference type="PATRIC" id="fig|33050.5.peg.1604"/>
<dbReference type="SUPFAM" id="SSF53335">
    <property type="entry name" value="S-adenosyl-L-methionine-dependent methyltransferases"/>
    <property type="match status" value="1"/>
</dbReference>
<dbReference type="Gene3D" id="3.40.50.150">
    <property type="entry name" value="Vaccinia Virus protein VP39"/>
    <property type="match status" value="1"/>
</dbReference>
<dbReference type="Pfam" id="PF13649">
    <property type="entry name" value="Methyltransf_25"/>
    <property type="match status" value="1"/>
</dbReference>
<dbReference type="PANTHER" id="PTHR43591">
    <property type="entry name" value="METHYLTRANSFERASE"/>
    <property type="match status" value="1"/>
</dbReference>
<evidence type="ECO:0000313" key="3">
    <source>
        <dbReference type="Proteomes" id="UP000058074"/>
    </source>
</evidence>
<reference evidence="2 3" key="1">
    <citation type="journal article" date="2015" name="Genome Announc.">
        <title>Complete Genome Sequence of Polypropylene Glycol- and Polyethylene Glycol-Degrading Sphingopyxis macrogoltabida Strain EY-1.</title>
        <authorList>
            <person name="Ohtsubo Y."/>
            <person name="Nagata Y."/>
            <person name="Numata M."/>
            <person name="Tsuchikane K."/>
            <person name="Hosoyama A."/>
            <person name="Yamazoe A."/>
            <person name="Tsuda M."/>
            <person name="Fujita N."/>
            <person name="Kawai F."/>
        </authorList>
    </citation>
    <scope>NUCLEOTIDE SEQUENCE [LARGE SCALE GENOMIC DNA]</scope>
    <source>
        <strain evidence="2 3">EY-1</strain>
    </source>
</reference>
<evidence type="ECO:0000313" key="2">
    <source>
        <dbReference type="EMBL" id="ALH80257.1"/>
    </source>
</evidence>
<dbReference type="InterPro" id="IPR041698">
    <property type="entry name" value="Methyltransf_25"/>
</dbReference>
<dbReference type="InterPro" id="IPR029063">
    <property type="entry name" value="SAM-dependent_MTases_sf"/>
</dbReference>
<feature type="domain" description="Methyltransferase" evidence="1">
    <location>
        <begin position="48"/>
        <end position="148"/>
    </location>
</feature>
<sequence>MTMSDAHSKLMDSIYRYQRHFYDFTRKYFLVGRDEMIAGLAPPQGGAVLEIGCGTGRNLVLAGRAWPEARLFGIDISAAMLDTARGAIAKAGLDGRAILAEGDACDFDPAGLFGRETFDRIVISYALSMIPDWATALAHAARYLAPGGRIEIIDFGQQDRLPTLWKRAFFGWLAHFHVVPRADLGRVIAGLARETGMAGHCRSMARGYAIRGGLARG</sequence>
<dbReference type="KEGG" id="smag:AN936_07705"/>
<keyword evidence="2" id="KW-0808">Transferase</keyword>